<reference evidence="2 3" key="1">
    <citation type="submission" date="2017-11" db="EMBL/GenBank/DDBJ databases">
        <title>De-novo sequencing of pomegranate (Punica granatum L.) genome.</title>
        <authorList>
            <person name="Akparov Z."/>
            <person name="Amiraslanov A."/>
            <person name="Hajiyeva S."/>
            <person name="Abbasov M."/>
            <person name="Kaur K."/>
            <person name="Hamwieh A."/>
            <person name="Solovyev V."/>
            <person name="Salamov A."/>
            <person name="Braich B."/>
            <person name="Kosarev P."/>
            <person name="Mahmoud A."/>
            <person name="Hajiyev E."/>
            <person name="Babayeva S."/>
            <person name="Izzatullayeva V."/>
            <person name="Mammadov A."/>
            <person name="Mammadov A."/>
            <person name="Sharifova S."/>
            <person name="Ojaghi J."/>
            <person name="Eynullazada K."/>
            <person name="Bayramov B."/>
            <person name="Abdulazimova A."/>
            <person name="Shahmuradov I."/>
        </authorList>
    </citation>
    <scope>NUCLEOTIDE SEQUENCE [LARGE SCALE GENOMIC DNA]</scope>
    <source>
        <strain evidence="3">cv. AG2017</strain>
        <tissue evidence="2">Leaf</tissue>
    </source>
</reference>
<feature type="region of interest" description="Disordered" evidence="1">
    <location>
        <begin position="1"/>
        <end position="25"/>
    </location>
</feature>
<proteinExistence type="predicted"/>
<feature type="compositionally biased region" description="Basic residues" evidence="1">
    <location>
        <begin position="13"/>
        <end position="22"/>
    </location>
</feature>
<accession>A0A2I0K5U8</accession>
<evidence type="ECO:0000256" key="1">
    <source>
        <dbReference type="SAM" id="MobiDB-lite"/>
    </source>
</evidence>
<feature type="region of interest" description="Disordered" evidence="1">
    <location>
        <begin position="99"/>
        <end position="137"/>
    </location>
</feature>
<dbReference type="Proteomes" id="UP000233551">
    <property type="component" value="Unassembled WGS sequence"/>
</dbReference>
<keyword evidence="3" id="KW-1185">Reference proteome</keyword>
<evidence type="ECO:0000313" key="2">
    <source>
        <dbReference type="EMBL" id="PKI63914.1"/>
    </source>
</evidence>
<gene>
    <name evidence="2" type="ORF">CRG98_015695</name>
</gene>
<organism evidence="2 3">
    <name type="scientific">Punica granatum</name>
    <name type="common">Pomegranate</name>
    <dbReference type="NCBI Taxonomy" id="22663"/>
    <lineage>
        <taxon>Eukaryota</taxon>
        <taxon>Viridiplantae</taxon>
        <taxon>Streptophyta</taxon>
        <taxon>Embryophyta</taxon>
        <taxon>Tracheophyta</taxon>
        <taxon>Spermatophyta</taxon>
        <taxon>Magnoliopsida</taxon>
        <taxon>eudicotyledons</taxon>
        <taxon>Gunneridae</taxon>
        <taxon>Pentapetalae</taxon>
        <taxon>rosids</taxon>
        <taxon>malvids</taxon>
        <taxon>Myrtales</taxon>
        <taxon>Lythraceae</taxon>
        <taxon>Punica</taxon>
    </lineage>
</organism>
<name>A0A2I0K5U8_PUNGR</name>
<evidence type="ECO:0000313" key="3">
    <source>
        <dbReference type="Proteomes" id="UP000233551"/>
    </source>
</evidence>
<dbReference type="AlphaFoldDB" id="A0A2I0K5U8"/>
<sequence length="150" mass="17377">MVRSRYDGDGGCGRKRKHRERVRARDEGAEDGELLVTVEKGRGIRGKKGGERDLEMAIRYLEKVVRDFLRRLWCVLRMKMESEMRRCVERRKERDEGDGLMVISQKRKRGKVIGTESERGLSKGRRQRKIKDGDGALGSRYDGGEVMTMM</sequence>
<comment type="caution">
    <text evidence="2">The sequence shown here is derived from an EMBL/GenBank/DDBJ whole genome shotgun (WGS) entry which is preliminary data.</text>
</comment>
<dbReference type="EMBL" id="PGOL01000865">
    <property type="protein sequence ID" value="PKI63914.1"/>
    <property type="molecule type" value="Genomic_DNA"/>
</dbReference>
<protein>
    <submittedName>
        <fullName evidence="2">Uncharacterized protein</fullName>
    </submittedName>
</protein>